<evidence type="ECO:0000256" key="6">
    <source>
        <dbReference type="ARBA" id="ARBA00047919"/>
    </source>
</evidence>
<evidence type="ECO:0000256" key="7">
    <source>
        <dbReference type="ARBA" id="ARBA00048130"/>
    </source>
</evidence>
<protein>
    <recommendedName>
        <fullName evidence="1">mitogen-activated protein kinase</fullName>
        <ecNumber evidence="1">2.7.11.24</ecNumber>
    </recommendedName>
</protein>
<dbReference type="Gene3D" id="1.10.510.10">
    <property type="entry name" value="Transferase(Phosphotransferase) domain 1"/>
    <property type="match status" value="1"/>
</dbReference>
<comment type="catalytic activity">
    <reaction evidence="6">
        <text>L-threonyl-[protein] + ATP = O-phospho-L-threonyl-[protein] + ADP + H(+)</text>
        <dbReference type="Rhea" id="RHEA:46608"/>
        <dbReference type="Rhea" id="RHEA-COMP:11060"/>
        <dbReference type="Rhea" id="RHEA-COMP:11605"/>
        <dbReference type="ChEBI" id="CHEBI:15378"/>
        <dbReference type="ChEBI" id="CHEBI:30013"/>
        <dbReference type="ChEBI" id="CHEBI:30616"/>
        <dbReference type="ChEBI" id="CHEBI:61977"/>
        <dbReference type="ChEBI" id="CHEBI:456216"/>
        <dbReference type="EC" id="2.7.11.24"/>
    </reaction>
    <physiologicalReaction direction="left-to-right" evidence="6">
        <dbReference type="Rhea" id="RHEA:46609"/>
    </physiologicalReaction>
</comment>
<dbReference type="PROSITE" id="PS00107">
    <property type="entry name" value="PROTEIN_KINASE_ATP"/>
    <property type="match status" value="1"/>
</dbReference>
<dbReference type="InterPro" id="IPR050538">
    <property type="entry name" value="MAP_kinase_kinase_kinase"/>
</dbReference>
<dbReference type="InterPro" id="IPR017441">
    <property type="entry name" value="Protein_kinase_ATP_BS"/>
</dbReference>
<keyword evidence="5 8" id="KW-0067">ATP-binding</keyword>
<evidence type="ECO:0000256" key="4">
    <source>
        <dbReference type="ARBA" id="ARBA00022777"/>
    </source>
</evidence>
<organism evidence="11 12">
    <name type="scientific">Lineolata rhizophorae</name>
    <dbReference type="NCBI Taxonomy" id="578093"/>
    <lineage>
        <taxon>Eukaryota</taxon>
        <taxon>Fungi</taxon>
        <taxon>Dikarya</taxon>
        <taxon>Ascomycota</taxon>
        <taxon>Pezizomycotina</taxon>
        <taxon>Dothideomycetes</taxon>
        <taxon>Dothideomycetes incertae sedis</taxon>
        <taxon>Lineolatales</taxon>
        <taxon>Lineolataceae</taxon>
        <taxon>Lineolata</taxon>
    </lineage>
</organism>
<dbReference type="AlphaFoldDB" id="A0A6A6P0J7"/>
<dbReference type="PROSITE" id="PS00108">
    <property type="entry name" value="PROTEIN_KINASE_ST"/>
    <property type="match status" value="1"/>
</dbReference>
<evidence type="ECO:0000256" key="9">
    <source>
        <dbReference type="SAM" id="MobiDB-lite"/>
    </source>
</evidence>
<dbReference type="EMBL" id="MU001680">
    <property type="protein sequence ID" value="KAF2457520.1"/>
    <property type="molecule type" value="Genomic_DNA"/>
</dbReference>
<dbReference type="InterPro" id="IPR008271">
    <property type="entry name" value="Ser/Thr_kinase_AS"/>
</dbReference>
<dbReference type="Pfam" id="PF00069">
    <property type="entry name" value="Pkinase"/>
    <property type="match status" value="1"/>
</dbReference>
<evidence type="ECO:0000256" key="3">
    <source>
        <dbReference type="ARBA" id="ARBA00022741"/>
    </source>
</evidence>
<keyword evidence="4 11" id="KW-0418">Kinase</keyword>
<dbReference type="CDD" id="cd00180">
    <property type="entry name" value="PKc"/>
    <property type="match status" value="1"/>
</dbReference>
<evidence type="ECO:0000313" key="11">
    <source>
        <dbReference type="EMBL" id="KAF2457520.1"/>
    </source>
</evidence>
<feature type="domain" description="Protein kinase" evidence="10">
    <location>
        <begin position="201"/>
        <end position="454"/>
    </location>
</feature>
<dbReference type="SUPFAM" id="SSF56112">
    <property type="entry name" value="Protein kinase-like (PK-like)"/>
    <property type="match status" value="1"/>
</dbReference>
<feature type="compositionally biased region" description="Basic and acidic residues" evidence="9">
    <location>
        <begin position="557"/>
        <end position="586"/>
    </location>
</feature>
<gene>
    <name evidence="11" type="ORF">BDY21DRAFT_303621</name>
</gene>
<dbReference type="InterPro" id="IPR000719">
    <property type="entry name" value="Prot_kinase_dom"/>
</dbReference>
<evidence type="ECO:0000256" key="8">
    <source>
        <dbReference type="PROSITE-ProRule" id="PRU10141"/>
    </source>
</evidence>
<evidence type="ECO:0000256" key="5">
    <source>
        <dbReference type="ARBA" id="ARBA00022840"/>
    </source>
</evidence>
<reference evidence="11" key="1">
    <citation type="journal article" date="2020" name="Stud. Mycol.">
        <title>101 Dothideomycetes genomes: a test case for predicting lifestyles and emergence of pathogens.</title>
        <authorList>
            <person name="Haridas S."/>
            <person name="Albert R."/>
            <person name="Binder M."/>
            <person name="Bloem J."/>
            <person name="Labutti K."/>
            <person name="Salamov A."/>
            <person name="Andreopoulos B."/>
            <person name="Baker S."/>
            <person name="Barry K."/>
            <person name="Bills G."/>
            <person name="Bluhm B."/>
            <person name="Cannon C."/>
            <person name="Castanera R."/>
            <person name="Culley D."/>
            <person name="Daum C."/>
            <person name="Ezra D."/>
            <person name="Gonzalez J."/>
            <person name="Henrissat B."/>
            <person name="Kuo A."/>
            <person name="Liang C."/>
            <person name="Lipzen A."/>
            <person name="Lutzoni F."/>
            <person name="Magnuson J."/>
            <person name="Mondo S."/>
            <person name="Nolan M."/>
            <person name="Ohm R."/>
            <person name="Pangilinan J."/>
            <person name="Park H.-J."/>
            <person name="Ramirez L."/>
            <person name="Alfaro M."/>
            <person name="Sun H."/>
            <person name="Tritt A."/>
            <person name="Yoshinaga Y."/>
            <person name="Zwiers L.-H."/>
            <person name="Turgeon B."/>
            <person name="Goodwin S."/>
            <person name="Spatafora J."/>
            <person name="Crous P."/>
            <person name="Grigoriev I."/>
        </authorList>
    </citation>
    <scope>NUCLEOTIDE SEQUENCE</scope>
    <source>
        <strain evidence="11">ATCC 16933</strain>
    </source>
</reference>
<accession>A0A6A6P0J7</accession>
<dbReference type="PROSITE" id="PS50011">
    <property type="entry name" value="PROTEIN_KINASE_DOM"/>
    <property type="match status" value="1"/>
</dbReference>
<dbReference type="SMART" id="SM00220">
    <property type="entry name" value="S_TKc"/>
    <property type="match status" value="1"/>
</dbReference>
<proteinExistence type="predicted"/>
<dbReference type="PANTHER" id="PTHR48016:SF56">
    <property type="entry name" value="MAPKK KINASE"/>
    <property type="match status" value="1"/>
</dbReference>
<name>A0A6A6P0J7_9PEZI</name>
<evidence type="ECO:0000313" key="12">
    <source>
        <dbReference type="Proteomes" id="UP000799766"/>
    </source>
</evidence>
<dbReference type="PANTHER" id="PTHR48016">
    <property type="entry name" value="MAP KINASE KINASE KINASE SSK2-RELATED-RELATED"/>
    <property type="match status" value="1"/>
</dbReference>
<dbReference type="EC" id="2.7.11.24" evidence="1"/>
<dbReference type="OrthoDB" id="4062651at2759"/>
<sequence length="593" mass="66132">MAGNVNARTLFHLVPVNQATHNALLHPDNNHFVSTSAKGPGLEIGFHVPSMSRGRVMTRLGRDADLILPGRDVSAVHVAFEIHPETHVVLLSVRSKRSSTVTVSNEGTPGAQQISEDCVLVYGICYKIRVTSYMFNLLWRDAKTVESLRELAVEGYRDSLLRLQNVRSRDRPTEFTDSELHSWHNTRLHTARKVLFREAEGAPRVLIGAGAFGAVYRAVDFESGNPFAVKVVRLDTLPDTKVEHARAALHREIKALEQLKHENIVECLGVAKFDTNNPEIFMPLRRGNLSLLIKNRERQCSEDKLCSQVLEQMLCALDYLADRGLCHRDVKPENILYWQNTAPEIYSFQLADFGLVNHQQNATTFCGTGFYQAPELYDVDRFPQSPKMDVWSLFATIIDVHSKFTFPPRDARNYYDVLQAARAAVLLAPELADMAREDPAHRASAAQLLVAHFNGRGLTTRRAAVLPIWAPPSAECEQTVLGGGDPSSSGAAPTPVPAPQAPWAAKASPLIVYDARHRRRRSKELASPANTPPPTWARRDGGIVKTRAPSSKPAIRHRVEEQLDKELSRGQANKELEKGQPEREFRIPGSFLE</sequence>
<dbReference type="GO" id="GO:0004707">
    <property type="term" value="F:MAP kinase activity"/>
    <property type="evidence" value="ECO:0007669"/>
    <property type="project" value="UniProtKB-EC"/>
</dbReference>
<feature type="region of interest" description="Disordered" evidence="9">
    <location>
        <begin position="477"/>
        <end position="503"/>
    </location>
</feature>
<feature type="binding site" evidence="8">
    <location>
        <position position="230"/>
    </location>
    <ligand>
        <name>ATP</name>
        <dbReference type="ChEBI" id="CHEBI:30616"/>
    </ligand>
</feature>
<evidence type="ECO:0000259" key="10">
    <source>
        <dbReference type="PROSITE" id="PS50011"/>
    </source>
</evidence>
<evidence type="ECO:0000256" key="1">
    <source>
        <dbReference type="ARBA" id="ARBA00012411"/>
    </source>
</evidence>
<keyword evidence="3 8" id="KW-0547">Nucleotide-binding</keyword>
<evidence type="ECO:0000256" key="2">
    <source>
        <dbReference type="ARBA" id="ARBA00022679"/>
    </source>
</evidence>
<dbReference type="InterPro" id="IPR011009">
    <property type="entry name" value="Kinase-like_dom_sf"/>
</dbReference>
<keyword evidence="12" id="KW-1185">Reference proteome</keyword>
<dbReference type="Proteomes" id="UP000799766">
    <property type="component" value="Unassembled WGS sequence"/>
</dbReference>
<comment type="catalytic activity">
    <reaction evidence="7">
        <text>L-seryl-[protein] + ATP = O-phospho-L-seryl-[protein] + ADP + H(+)</text>
        <dbReference type="Rhea" id="RHEA:17989"/>
        <dbReference type="Rhea" id="RHEA-COMP:9863"/>
        <dbReference type="Rhea" id="RHEA-COMP:11604"/>
        <dbReference type="ChEBI" id="CHEBI:15378"/>
        <dbReference type="ChEBI" id="CHEBI:29999"/>
        <dbReference type="ChEBI" id="CHEBI:30616"/>
        <dbReference type="ChEBI" id="CHEBI:83421"/>
        <dbReference type="ChEBI" id="CHEBI:456216"/>
        <dbReference type="EC" id="2.7.11.24"/>
    </reaction>
    <physiologicalReaction direction="left-to-right" evidence="7">
        <dbReference type="Rhea" id="RHEA:17990"/>
    </physiologicalReaction>
</comment>
<keyword evidence="2" id="KW-0808">Transferase</keyword>
<feature type="region of interest" description="Disordered" evidence="9">
    <location>
        <begin position="519"/>
        <end position="593"/>
    </location>
</feature>
<dbReference type="GO" id="GO:0005524">
    <property type="term" value="F:ATP binding"/>
    <property type="evidence" value="ECO:0007669"/>
    <property type="project" value="UniProtKB-UniRule"/>
</dbReference>